<feature type="compositionally biased region" description="Basic and acidic residues" evidence="1">
    <location>
        <begin position="1"/>
        <end position="17"/>
    </location>
</feature>
<reference evidence="2" key="1">
    <citation type="submission" date="2021-03" db="EMBL/GenBank/DDBJ databases">
        <authorList>
            <person name="Tagirdzhanova G."/>
        </authorList>
    </citation>
    <scope>NUCLEOTIDE SEQUENCE</scope>
</reference>
<dbReference type="SMART" id="SM00671">
    <property type="entry name" value="SEL1"/>
    <property type="match status" value="2"/>
</dbReference>
<sequence>MPLKDLLKKRDKIKEEVTGIQDPPPVPSPTEFTFMRSDTNTQELIQPPTFADDGDVPTPAHEHHASKLVSRFRSSSNASTSSKVSSKGEKRLSQRLHLRSASRASSISSIVPADLPAIEDAADGSEEKEARWEERATILAQGNHTMSQESAAKEAKGSLHSHRNSKPAMTRSISDAKGDETIQEAIRLHEAGGEQIIGKRYAGGDAERQNQNWKTDVVESNAMAQILYGLALRHGWGTTQNPSLGLTYLSQAASNSAAIESQALQSGMKKGGAAKGELVLAMYELANSFRHGWGVEMDPVAARSYYETAANLGDTDAMNEVARCYEEGFGGKKDKVRFLESSHQPVVGNVGFLENALGWILLSKLSRPAAVSRHLLRIAEAHGGLFVAAIVFSVSLNPEIRWAATPIWPQTRG</sequence>
<dbReference type="Pfam" id="PF08238">
    <property type="entry name" value="Sel1"/>
    <property type="match status" value="3"/>
</dbReference>
<dbReference type="PANTHER" id="PTHR43628:SF1">
    <property type="entry name" value="CHITIN SYNTHASE REGULATORY FACTOR 2-RELATED"/>
    <property type="match status" value="1"/>
</dbReference>
<gene>
    <name evidence="2" type="ORF">HETSPECPRED_008009</name>
</gene>
<comment type="caution">
    <text evidence="2">The sequence shown here is derived from an EMBL/GenBank/DDBJ whole genome shotgun (WGS) entry which is preliminary data.</text>
</comment>
<dbReference type="SUPFAM" id="SSF81901">
    <property type="entry name" value="HCP-like"/>
    <property type="match status" value="1"/>
</dbReference>
<dbReference type="PANTHER" id="PTHR43628">
    <property type="entry name" value="ACTIVATOR OF C KINASE PROTEIN 1-RELATED"/>
    <property type="match status" value="1"/>
</dbReference>
<keyword evidence="3" id="KW-1185">Reference proteome</keyword>
<organism evidence="2 3">
    <name type="scientific">Heterodermia speciosa</name>
    <dbReference type="NCBI Taxonomy" id="116794"/>
    <lineage>
        <taxon>Eukaryota</taxon>
        <taxon>Fungi</taxon>
        <taxon>Dikarya</taxon>
        <taxon>Ascomycota</taxon>
        <taxon>Pezizomycotina</taxon>
        <taxon>Lecanoromycetes</taxon>
        <taxon>OSLEUM clade</taxon>
        <taxon>Lecanoromycetidae</taxon>
        <taxon>Caliciales</taxon>
        <taxon>Physciaceae</taxon>
        <taxon>Heterodermia</taxon>
    </lineage>
</organism>
<dbReference type="GO" id="GO:0032153">
    <property type="term" value="C:cell division site"/>
    <property type="evidence" value="ECO:0007669"/>
    <property type="project" value="TreeGrafter"/>
</dbReference>
<feature type="region of interest" description="Disordered" evidence="1">
    <location>
        <begin position="143"/>
        <end position="178"/>
    </location>
</feature>
<feature type="region of interest" description="Disordered" evidence="1">
    <location>
        <begin position="1"/>
        <end position="106"/>
    </location>
</feature>
<feature type="compositionally biased region" description="Low complexity" evidence="1">
    <location>
        <begin position="71"/>
        <end position="85"/>
    </location>
</feature>
<name>A0A8H3EMJ6_9LECA</name>
<dbReference type="InterPro" id="IPR006597">
    <property type="entry name" value="Sel1-like"/>
</dbReference>
<evidence type="ECO:0000313" key="3">
    <source>
        <dbReference type="Proteomes" id="UP000664521"/>
    </source>
</evidence>
<dbReference type="OrthoDB" id="2148946at2759"/>
<dbReference type="InterPro" id="IPR011990">
    <property type="entry name" value="TPR-like_helical_dom_sf"/>
</dbReference>
<protein>
    <recommendedName>
        <fullName evidence="4">HCP-like protein</fullName>
    </recommendedName>
</protein>
<dbReference type="InterPro" id="IPR052945">
    <property type="entry name" value="Mitotic_Regulator"/>
</dbReference>
<evidence type="ECO:0008006" key="4">
    <source>
        <dbReference type="Google" id="ProtNLM"/>
    </source>
</evidence>
<dbReference type="EMBL" id="CAJPDS010000006">
    <property type="protein sequence ID" value="CAF9908178.1"/>
    <property type="molecule type" value="Genomic_DNA"/>
</dbReference>
<proteinExistence type="predicted"/>
<evidence type="ECO:0000256" key="1">
    <source>
        <dbReference type="SAM" id="MobiDB-lite"/>
    </source>
</evidence>
<dbReference type="Gene3D" id="1.25.40.10">
    <property type="entry name" value="Tetratricopeptide repeat domain"/>
    <property type="match status" value="1"/>
</dbReference>
<dbReference type="GO" id="GO:0010972">
    <property type="term" value="P:negative regulation of G2/M transition of mitotic cell cycle"/>
    <property type="evidence" value="ECO:0007669"/>
    <property type="project" value="TreeGrafter"/>
</dbReference>
<evidence type="ECO:0000313" key="2">
    <source>
        <dbReference type="EMBL" id="CAF9908178.1"/>
    </source>
</evidence>
<accession>A0A8H3EMJ6</accession>
<dbReference type="Proteomes" id="UP000664521">
    <property type="component" value="Unassembled WGS sequence"/>
</dbReference>
<dbReference type="AlphaFoldDB" id="A0A8H3EMJ6"/>